<protein>
    <recommendedName>
        <fullName evidence="3">Phosphoglycerate mutase</fullName>
    </recommendedName>
</protein>
<dbReference type="Proteomes" id="UP001246372">
    <property type="component" value="Unassembled WGS sequence"/>
</dbReference>
<comment type="caution">
    <text evidence="1">The sequence shown here is derived from an EMBL/GenBank/DDBJ whole genome shotgun (WGS) entry which is preliminary data.</text>
</comment>
<reference evidence="1" key="1">
    <citation type="submission" date="2023-09" db="EMBL/GenBank/DDBJ databases">
        <title>Paucibacter sp. APW11 Genome sequencing and assembly.</title>
        <authorList>
            <person name="Kim I."/>
        </authorList>
    </citation>
    <scope>NUCLEOTIDE SEQUENCE</scope>
    <source>
        <strain evidence="1">APW11</strain>
    </source>
</reference>
<dbReference type="RefSeq" id="WP_315651085.1">
    <property type="nucleotide sequence ID" value="NZ_JAVXZY010000005.1"/>
</dbReference>
<gene>
    <name evidence="1" type="ORF">RQP53_14550</name>
</gene>
<sequence>MHLLIPYASARSDDGLAALHGLNTPHLSALLALMGPQATVYGDDEYNPLLPHERLLAAERGLDPAAASLPSAAWQLADPGDLAWAQLTPLHLSVGSDQVTALSPELLQLDEAESRAFFAALTTELFPSAEGWRCQWRAPSLWLIGHESLQGLATASLERVLNRNVDSWMPEARLLRRLQNELQMLLHGHPLNTAREARGALVLNSVWISGCGRAEGQALPAELRVVDTLREPWLAGDWAAWAEAWAAIDAGPLADLHRALRGAAPGTVRLSLAGERQARSWTNQRHGALQRLWHQLAPPRAAVAAPLEAL</sequence>
<evidence type="ECO:0000313" key="1">
    <source>
        <dbReference type="EMBL" id="MDT9000490.1"/>
    </source>
</evidence>
<dbReference type="EMBL" id="JAVXZY010000005">
    <property type="protein sequence ID" value="MDT9000490.1"/>
    <property type="molecule type" value="Genomic_DNA"/>
</dbReference>
<accession>A0ABU3PD29</accession>
<evidence type="ECO:0008006" key="3">
    <source>
        <dbReference type="Google" id="ProtNLM"/>
    </source>
</evidence>
<name>A0ABU3PD29_9BURK</name>
<proteinExistence type="predicted"/>
<organism evidence="1 2">
    <name type="scientific">Roseateles aquae</name>
    <dbReference type="NCBI Taxonomy" id="3077235"/>
    <lineage>
        <taxon>Bacteria</taxon>
        <taxon>Pseudomonadati</taxon>
        <taxon>Pseudomonadota</taxon>
        <taxon>Betaproteobacteria</taxon>
        <taxon>Burkholderiales</taxon>
        <taxon>Sphaerotilaceae</taxon>
        <taxon>Roseateles</taxon>
    </lineage>
</organism>
<evidence type="ECO:0000313" key="2">
    <source>
        <dbReference type="Proteomes" id="UP001246372"/>
    </source>
</evidence>
<keyword evidence="2" id="KW-1185">Reference proteome</keyword>